<dbReference type="InterPro" id="IPR029044">
    <property type="entry name" value="Nucleotide-diphossugar_trans"/>
</dbReference>
<keyword evidence="3" id="KW-1185">Reference proteome</keyword>
<reference evidence="2 3" key="1">
    <citation type="submission" date="2019-02" db="EMBL/GenBank/DDBJ databases">
        <title>Genomic Encyclopedia of Archaeal and Bacterial Type Strains, Phase II (KMG-II): from individual species to whole genera.</title>
        <authorList>
            <person name="Goeker M."/>
        </authorList>
    </citation>
    <scope>NUCLEOTIDE SEQUENCE [LARGE SCALE GENOMIC DNA]</scope>
    <source>
        <strain evidence="2 3">DSM 18101</strain>
    </source>
</reference>
<dbReference type="AlphaFoldDB" id="A0A4Q7YUQ0"/>
<accession>A0A4Q7YUQ0</accession>
<dbReference type="Pfam" id="PF00535">
    <property type="entry name" value="Glycos_transf_2"/>
    <property type="match status" value="1"/>
</dbReference>
<feature type="domain" description="Glycosyltransferase 2-like" evidence="1">
    <location>
        <begin position="9"/>
        <end position="135"/>
    </location>
</feature>
<proteinExistence type="predicted"/>
<protein>
    <recommendedName>
        <fullName evidence="1">Glycosyltransferase 2-like domain-containing protein</fullName>
    </recommendedName>
</protein>
<dbReference type="Gene3D" id="3.90.550.10">
    <property type="entry name" value="Spore Coat Polysaccharide Biosynthesis Protein SpsA, Chain A"/>
    <property type="match status" value="1"/>
</dbReference>
<dbReference type="RefSeq" id="WP_165420070.1">
    <property type="nucleotide sequence ID" value="NZ_SHKW01000001.1"/>
</dbReference>
<name>A0A4Q7YUQ0_9BACT</name>
<organism evidence="2 3">
    <name type="scientific">Edaphobacter modestus</name>
    <dbReference type="NCBI Taxonomy" id="388466"/>
    <lineage>
        <taxon>Bacteria</taxon>
        <taxon>Pseudomonadati</taxon>
        <taxon>Acidobacteriota</taxon>
        <taxon>Terriglobia</taxon>
        <taxon>Terriglobales</taxon>
        <taxon>Acidobacteriaceae</taxon>
        <taxon>Edaphobacter</taxon>
    </lineage>
</organism>
<evidence type="ECO:0000313" key="3">
    <source>
        <dbReference type="Proteomes" id="UP000292958"/>
    </source>
</evidence>
<dbReference type="CDD" id="cd04186">
    <property type="entry name" value="GT_2_like_c"/>
    <property type="match status" value="1"/>
</dbReference>
<evidence type="ECO:0000313" key="2">
    <source>
        <dbReference type="EMBL" id="RZU41348.1"/>
    </source>
</evidence>
<dbReference type="PANTHER" id="PTHR43179">
    <property type="entry name" value="RHAMNOSYLTRANSFERASE WBBL"/>
    <property type="match status" value="1"/>
</dbReference>
<dbReference type="SUPFAM" id="SSF53448">
    <property type="entry name" value="Nucleotide-diphospho-sugar transferases"/>
    <property type="match status" value="1"/>
</dbReference>
<dbReference type="PANTHER" id="PTHR43179:SF7">
    <property type="entry name" value="RHAMNOSYLTRANSFERASE WBBL"/>
    <property type="match status" value="1"/>
</dbReference>
<gene>
    <name evidence="2" type="ORF">BDD14_2865</name>
</gene>
<dbReference type="InterPro" id="IPR001173">
    <property type="entry name" value="Glyco_trans_2-like"/>
</dbReference>
<evidence type="ECO:0000259" key="1">
    <source>
        <dbReference type="Pfam" id="PF00535"/>
    </source>
</evidence>
<dbReference type="Proteomes" id="UP000292958">
    <property type="component" value="Unassembled WGS sequence"/>
</dbReference>
<sequence>MTNTLLDITIIIPNYNTRELLKQCLTSIYDYTQGITFEVICIDDNSSDGSADMVAAEFPKVILVRNTSGQLYAKNNNLGMRMSRARYACLLNSDTRLIANAFQSLVEFMDKHPDAAACTPRLLNPDGTTQMCVRRFARMGTLILQGLNWHKLFPNGVVSTNYYASNFDHSREQLIEALGSTAFVIRRTTWEQAGMLDERFPLFQVDLAYCYMLKIKDYKIYYTPCADIIHFGSQSVNQKATASIRMQHQGFIDFSDHYDYFSSNPLTKFLIRQAVRLRYWLKLAEFHLSKDKRVIKGPGRAPITRSS</sequence>
<dbReference type="EMBL" id="SHKW01000001">
    <property type="protein sequence ID" value="RZU41348.1"/>
    <property type="molecule type" value="Genomic_DNA"/>
</dbReference>
<comment type="caution">
    <text evidence="2">The sequence shown here is derived from an EMBL/GenBank/DDBJ whole genome shotgun (WGS) entry which is preliminary data.</text>
</comment>